<comment type="caution">
    <text evidence="6">The sequence shown here is derived from an EMBL/GenBank/DDBJ whole genome shotgun (WGS) entry which is preliminary data.</text>
</comment>
<reference evidence="6 7" key="1">
    <citation type="submission" date="2024-09" db="EMBL/GenBank/DDBJ databases">
        <title>T2T genomes of carrot and Alternaria dauci and their utility for understanding host-pathogen interaction during carrot leaf blight disease.</title>
        <authorList>
            <person name="Liu W."/>
            <person name="Xu S."/>
            <person name="Ou C."/>
            <person name="Liu X."/>
            <person name="Zhuang F."/>
            <person name="Deng X.W."/>
        </authorList>
    </citation>
    <scope>NUCLEOTIDE SEQUENCE [LARGE SCALE GENOMIC DNA]</scope>
    <source>
        <strain evidence="6 7">A2016</strain>
    </source>
</reference>
<keyword evidence="7" id="KW-1185">Reference proteome</keyword>
<dbReference type="Pfam" id="PF00501">
    <property type="entry name" value="AMP-binding"/>
    <property type="match status" value="1"/>
</dbReference>
<dbReference type="Gene3D" id="3.40.50.12780">
    <property type="entry name" value="N-terminal domain of ligase-like"/>
    <property type="match status" value="1"/>
</dbReference>
<dbReference type="InterPro" id="IPR045851">
    <property type="entry name" value="AMP-bd_C_sf"/>
</dbReference>
<evidence type="ECO:0000256" key="1">
    <source>
        <dbReference type="ARBA" id="ARBA00004685"/>
    </source>
</evidence>
<dbReference type="GeneID" id="96089143"/>
<protein>
    <submittedName>
        <fullName evidence="6">Uncharacterized protein</fullName>
    </submittedName>
</protein>
<dbReference type="InterPro" id="IPR025110">
    <property type="entry name" value="AMP-bd_C"/>
</dbReference>
<sequence length="235" mass="25671">MAMLRSPLTASADFSSVKCLMNAAAPLKPAIADALAKRVGCAVTQWYGCTEASPSIISQRESEVHVTGTIGRLLPNIQMRVVDAQGADVEKGAPGELWIRGPNIMQGYVEQSKIEDVFTKDGFFPTGDVGYVNDEGFVFLVDRLKELIKVKGNQVAPAELESLLLTHPDVTDAAVCGVTVEDEATEYPVGYITTNRPLESHTVLLEDLRHYVEQRVAHYKRIVGGIYVLDAIPRK</sequence>
<evidence type="ECO:0000256" key="2">
    <source>
        <dbReference type="ARBA" id="ARBA00006432"/>
    </source>
</evidence>
<dbReference type="Gene3D" id="3.30.300.30">
    <property type="match status" value="1"/>
</dbReference>
<comment type="similarity">
    <text evidence="2">Belongs to the ATP-dependent AMP-binding enzyme family.</text>
</comment>
<organism evidence="6 7">
    <name type="scientific">Alternaria dauci</name>
    <dbReference type="NCBI Taxonomy" id="48095"/>
    <lineage>
        <taxon>Eukaryota</taxon>
        <taxon>Fungi</taxon>
        <taxon>Dikarya</taxon>
        <taxon>Ascomycota</taxon>
        <taxon>Pezizomycotina</taxon>
        <taxon>Dothideomycetes</taxon>
        <taxon>Pleosporomycetidae</taxon>
        <taxon>Pleosporales</taxon>
        <taxon>Pleosporineae</taxon>
        <taxon>Pleosporaceae</taxon>
        <taxon>Alternaria</taxon>
        <taxon>Alternaria sect. Porri</taxon>
    </lineage>
</organism>
<feature type="domain" description="AMP-binding enzyme C-terminal" evidence="5">
    <location>
        <begin position="159"/>
        <end position="234"/>
    </location>
</feature>
<dbReference type="PANTHER" id="PTHR24096:SF149">
    <property type="entry name" value="AMP-BINDING DOMAIN-CONTAINING PROTEIN-RELATED"/>
    <property type="match status" value="1"/>
</dbReference>
<proteinExistence type="inferred from homology"/>
<dbReference type="Pfam" id="PF13193">
    <property type="entry name" value="AMP-binding_C"/>
    <property type="match status" value="1"/>
</dbReference>
<dbReference type="InterPro" id="IPR000873">
    <property type="entry name" value="AMP-dep_synth/lig_dom"/>
</dbReference>
<evidence type="ECO:0000313" key="6">
    <source>
        <dbReference type="EMBL" id="KAL1792314.1"/>
    </source>
</evidence>
<evidence type="ECO:0000313" key="7">
    <source>
        <dbReference type="Proteomes" id="UP001578633"/>
    </source>
</evidence>
<evidence type="ECO:0000259" key="5">
    <source>
        <dbReference type="Pfam" id="PF13193"/>
    </source>
</evidence>
<dbReference type="EMBL" id="JBHGVX010000009">
    <property type="protein sequence ID" value="KAL1792314.1"/>
    <property type="molecule type" value="Genomic_DNA"/>
</dbReference>
<evidence type="ECO:0000256" key="3">
    <source>
        <dbReference type="ARBA" id="ARBA00022598"/>
    </source>
</evidence>
<dbReference type="SUPFAM" id="SSF56801">
    <property type="entry name" value="Acetyl-CoA synthetase-like"/>
    <property type="match status" value="1"/>
</dbReference>
<accession>A0ABR3U8W1</accession>
<name>A0ABR3U8W1_9PLEO</name>
<gene>
    <name evidence="6" type="ORF">ACET3X_008821</name>
</gene>
<dbReference type="PANTHER" id="PTHR24096">
    <property type="entry name" value="LONG-CHAIN-FATTY-ACID--COA LIGASE"/>
    <property type="match status" value="1"/>
</dbReference>
<feature type="domain" description="AMP-dependent synthetase/ligase" evidence="4">
    <location>
        <begin position="10"/>
        <end position="108"/>
    </location>
</feature>
<evidence type="ECO:0000259" key="4">
    <source>
        <dbReference type="Pfam" id="PF00501"/>
    </source>
</evidence>
<dbReference type="InterPro" id="IPR042099">
    <property type="entry name" value="ANL_N_sf"/>
</dbReference>
<keyword evidence="3" id="KW-0436">Ligase</keyword>
<dbReference type="RefSeq" id="XP_069302898.1">
    <property type="nucleotide sequence ID" value="XM_069455334.1"/>
</dbReference>
<comment type="pathway">
    <text evidence="1">Mycotoxin biosynthesis.</text>
</comment>
<dbReference type="Proteomes" id="UP001578633">
    <property type="component" value="Chromosome 9"/>
</dbReference>